<dbReference type="RefSeq" id="WP_200238323.1">
    <property type="nucleotide sequence ID" value="NZ_NRRY01000003.1"/>
</dbReference>
<gene>
    <name evidence="3" type="ORF">CKO42_02750</name>
</gene>
<dbReference type="Proteomes" id="UP001138768">
    <property type="component" value="Unassembled WGS sequence"/>
</dbReference>
<dbReference type="Pfam" id="PF21926">
    <property type="entry name" value="FeeM"/>
    <property type="match status" value="1"/>
</dbReference>
<dbReference type="EMBL" id="NRRY01000003">
    <property type="protein sequence ID" value="MBK1617390.1"/>
    <property type="molecule type" value="Genomic_DNA"/>
</dbReference>
<reference evidence="3 4" key="1">
    <citation type="journal article" date="2020" name="Microorganisms">
        <title>Osmotic Adaptation and Compatible Solute Biosynthesis of Phototrophic Bacteria as Revealed from Genome Analyses.</title>
        <authorList>
            <person name="Imhoff J.F."/>
            <person name="Rahn T."/>
            <person name="Kunzel S."/>
            <person name="Keller A."/>
            <person name="Neulinger S.C."/>
        </authorList>
    </citation>
    <scope>NUCLEOTIDE SEQUENCE [LARGE SCALE GENOMIC DNA]</scope>
    <source>
        <strain evidence="3 4">DSM 25653</strain>
    </source>
</reference>
<organism evidence="3 4">
    <name type="scientific">Lamprobacter modestohalophilus</name>
    <dbReference type="NCBI Taxonomy" id="1064514"/>
    <lineage>
        <taxon>Bacteria</taxon>
        <taxon>Pseudomonadati</taxon>
        <taxon>Pseudomonadota</taxon>
        <taxon>Gammaproteobacteria</taxon>
        <taxon>Chromatiales</taxon>
        <taxon>Chromatiaceae</taxon>
        <taxon>Lamprobacter</taxon>
    </lineage>
</organism>
<sequence>MRISTATESAPNNTNRKANWRNERRREIRLRRTDLLSDKCEGSVTYKIATERQELERSFELVWDAYVKVGLQSPDSDPIRFTKYHLLPSTKVFIAIYRPELLKDKPDYSRLKEPGEIVGTLTVVPDSEMGLPMEEVCHESVQDLRSKDGNPAEVVALAVNPEYRRHNVMMYLYKLMFEYANLTEVSDITCSVTKRHISFYQSMLLFQPMGELKTYSSANGLEVQCHRLNIEHGREVARDIYHDRHFDADLYTFFFTENPEWQRSLGIGHPWSEQDLRYFLTERTRFLDSLDADTLALVRREYGQRSLAFPF</sequence>
<dbReference type="SUPFAM" id="SSF55729">
    <property type="entry name" value="Acyl-CoA N-acyltransferases (Nat)"/>
    <property type="match status" value="1"/>
</dbReference>
<name>A0A9X0W5U6_9GAMM</name>
<evidence type="ECO:0000313" key="3">
    <source>
        <dbReference type="EMBL" id="MBK1617390.1"/>
    </source>
</evidence>
<proteinExistence type="predicted"/>
<evidence type="ECO:0000256" key="1">
    <source>
        <dbReference type="SAM" id="MobiDB-lite"/>
    </source>
</evidence>
<comment type="caution">
    <text evidence="3">The sequence shown here is derived from an EMBL/GenBank/DDBJ whole genome shotgun (WGS) entry which is preliminary data.</text>
</comment>
<accession>A0A9X0W5U6</accession>
<dbReference type="AlphaFoldDB" id="A0A9X0W5U6"/>
<feature type="domain" description="N-acyl amino acid synthase FeeM catalytic core" evidence="2">
    <location>
        <begin position="58"/>
        <end position="228"/>
    </location>
</feature>
<protein>
    <recommendedName>
        <fullName evidence="2">N-acyl amino acid synthase FeeM catalytic core domain-containing protein</fullName>
    </recommendedName>
</protein>
<evidence type="ECO:0000313" key="4">
    <source>
        <dbReference type="Proteomes" id="UP001138768"/>
    </source>
</evidence>
<keyword evidence="4" id="KW-1185">Reference proteome</keyword>
<evidence type="ECO:0000259" key="2">
    <source>
        <dbReference type="Pfam" id="PF21926"/>
    </source>
</evidence>
<dbReference type="InterPro" id="IPR054597">
    <property type="entry name" value="FeeM_cat"/>
</dbReference>
<dbReference type="InterPro" id="IPR016181">
    <property type="entry name" value="Acyl_CoA_acyltransferase"/>
</dbReference>
<feature type="compositionally biased region" description="Polar residues" evidence="1">
    <location>
        <begin position="1"/>
        <end position="17"/>
    </location>
</feature>
<dbReference type="Gene3D" id="3.40.630.30">
    <property type="match status" value="1"/>
</dbReference>
<feature type="region of interest" description="Disordered" evidence="1">
    <location>
        <begin position="1"/>
        <end position="22"/>
    </location>
</feature>